<evidence type="ECO:0000313" key="2">
    <source>
        <dbReference type="EMBL" id="QHT70274.1"/>
    </source>
</evidence>
<gene>
    <name evidence="2" type="ORF">GXP67_28300</name>
</gene>
<protein>
    <recommendedName>
        <fullName evidence="4">DUF1440 domain-containing protein</fullName>
    </recommendedName>
</protein>
<sequence length="149" mass="15614">MKATQVIGSGLAGAIALNILHETARRFIPQAPRMDILGMRAISKLMQKADAPPPQGEKLYWLAIAGDVISNAAYYSLTASDKPKNVWLKGALLGLGAGLGAVTLPGPMGLGTQPSGRTNNTKIMTVAWYLAGGLATAAAFQLLKRVSQK</sequence>
<feature type="transmembrane region" description="Helical" evidence="1">
    <location>
        <begin position="126"/>
        <end position="143"/>
    </location>
</feature>
<feature type="transmembrane region" description="Helical" evidence="1">
    <location>
        <begin position="86"/>
        <end position="106"/>
    </location>
</feature>
<evidence type="ECO:0000313" key="3">
    <source>
        <dbReference type="Proteomes" id="UP000480178"/>
    </source>
</evidence>
<dbReference type="RefSeq" id="WP_162446255.1">
    <property type="nucleotide sequence ID" value="NZ_CP048222.1"/>
</dbReference>
<dbReference type="EMBL" id="CP048222">
    <property type="protein sequence ID" value="QHT70274.1"/>
    <property type="molecule type" value="Genomic_DNA"/>
</dbReference>
<dbReference type="KEGG" id="rhoz:GXP67_28300"/>
<keyword evidence="1" id="KW-0472">Membrane</keyword>
<keyword evidence="3" id="KW-1185">Reference proteome</keyword>
<dbReference type="Proteomes" id="UP000480178">
    <property type="component" value="Chromosome"/>
</dbReference>
<evidence type="ECO:0008006" key="4">
    <source>
        <dbReference type="Google" id="ProtNLM"/>
    </source>
</evidence>
<evidence type="ECO:0000256" key="1">
    <source>
        <dbReference type="SAM" id="Phobius"/>
    </source>
</evidence>
<keyword evidence="1" id="KW-0812">Transmembrane</keyword>
<accession>A0A6C0GQY6</accession>
<proteinExistence type="predicted"/>
<keyword evidence="1" id="KW-1133">Transmembrane helix</keyword>
<name>A0A6C0GQY6_9BACT</name>
<organism evidence="2 3">
    <name type="scientific">Rhodocytophaga rosea</name>
    <dbReference type="NCBI Taxonomy" id="2704465"/>
    <lineage>
        <taxon>Bacteria</taxon>
        <taxon>Pseudomonadati</taxon>
        <taxon>Bacteroidota</taxon>
        <taxon>Cytophagia</taxon>
        <taxon>Cytophagales</taxon>
        <taxon>Rhodocytophagaceae</taxon>
        <taxon>Rhodocytophaga</taxon>
    </lineage>
</organism>
<dbReference type="AlphaFoldDB" id="A0A6C0GQY6"/>
<reference evidence="2 3" key="1">
    <citation type="submission" date="2020-01" db="EMBL/GenBank/DDBJ databases">
        <authorList>
            <person name="Kim M.K."/>
        </authorList>
    </citation>
    <scope>NUCLEOTIDE SEQUENCE [LARGE SCALE GENOMIC DNA]</scope>
    <source>
        <strain evidence="2 3">172606-1</strain>
    </source>
</reference>